<dbReference type="RefSeq" id="WP_184085740.1">
    <property type="nucleotide sequence ID" value="NZ_JACHIJ010000003.1"/>
</dbReference>
<dbReference type="InterPro" id="IPR050953">
    <property type="entry name" value="N4_N6_ade-DNA_methylase"/>
</dbReference>
<feature type="domain" description="MmeI-like target recognition" evidence="7">
    <location>
        <begin position="625"/>
        <end position="829"/>
    </location>
</feature>
<dbReference type="SUPFAM" id="SSF53335">
    <property type="entry name" value="S-adenosyl-L-methionine-dependent methyltransferases"/>
    <property type="match status" value="1"/>
</dbReference>
<dbReference type="Pfam" id="PF20465">
    <property type="entry name" value="MmeI_hel"/>
    <property type="match status" value="1"/>
</dbReference>
<dbReference type="Pfam" id="PF20467">
    <property type="entry name" value="MmeI_C"/>
    <property type="match status" value="1"/>
</dbReference>
<evidence type="ECO:0000259" key="6">
    <source>
        <dbReference type="Pfam" id="PF20465"/>
    </source>
</evidence>
<dbReference type="InterPro" id="IPR046820">
    <property type="entry name" value="MmeI_TRD"/>
</dbReference>
<keyword evidence="2" id="KW-0489">Methyltransferase</keyword>
<dbReference type="Proteomes" id="UP000521227">
    <property type="component" value="Unassembled WGS sequence"/>
</dbReference>
<dbReference type="InterPro" id="IPR046818">
    <property type="entry name" value="MmeI_C"/>
</dbReference>
<dbReference type="PRINTS" id="PR00507">
    <property type="entry name" value="N12N6MTFRASE"/>
</dbReference>
<evidence type="ECO:0000313" key="11">
    <source>
        <dbReference type="Proteomes" id="UP000521227"/>
    </source>
</evidence>
<keyword evidence="3" id="KW-0808">Transferase</keyword>
<dbReference type="InterPro" id="IPR046817">
    <property type="entry name" value="MmeI_N"/>
</dbReference>
<sequence length="917" mass="103754">MNIAEIEIQLSDLVEQPFNADEFVYRLLEIYNAPKATLTKLRKGTQNKGERPGDLLWARKIYFRPTAKGQVAQTLDGLKDLKATKSQKPRFLFATDGQEVSTLDLKTDETLHFDFAELNDHFDFFLPLAGIDKYEAVKENPADIKATGRLAKFHDEIVRYNPDWTTDEKRHALNQFMTRILFCMFAEDTGSFARDLFVKTITEFGGDDGEHLQSLLRQIFDVMNVADSQRGSVPAHVKAFPYVNGGLFAESSDIPAFNRRARRILIEAAQLDWREINPDIFGSMIQAIVHPDMRGDLGMHYTSVPNIMKVLQPLFLTSLEEEFAEAHRHREERSRLTKLLARISKIRVFDPACGSGNFLIIAYRELRTLEMRVFKRLEELDEGQRSHRWTSVKLSNFYGIELADFAAETAKLSLWISEYQMNQRFKDMFGEAPPNFPLHEGGSIVCGNALSLNWTDACPPTVNTPKSTAAIPAHIALATDVHTETYIVGNPPYQGARKQTPSQKLDLETLFSGHADFKDADYVIGWFIKAGEYLSSVNAQFAFVTTNSVSQGEQVGYIWRRLFERNLEIAFAHTSFNWSNSARENAGVHCVIIGVRHRGGKVVKRINDGFTQRVVKNISPYLIEGDDIFASPMKVPISPQLPKMVSGNMPRDGGHLLLSSEEATQLIRQFEDSKPLIRKLMGTQEFTLGEERWCLWIEDKDFALACSIPPIKERIEKVRQFRSASSAKTTQAYASIPYKFAQRCHKDIDAIIVPKLTTDARGFVTPGFLDGSVIVTDLAFAIFDAQPFVFSILCSSLHAAWARTVSGRFRVGIRYSSNISYNTFPAPELTGTQISALDELAWAIISARDQYPGKTIAWLYDPDTMPKRLLDAHRSLDETLEKIYIGRPFKSDTERLEHLFKLYAEMTADKVKEAANA</sequence>
<dbReference type="PANTHER" id="PTHR33841">
    <property type="entry name" value="DNA METHYLTRANSFERASE YEEA-RELATED"/>
    <property type="match status" value="1"/>
</dbReference>
<dbReference type="GO" id="GO:0032259">
    <property type="term" value="P:methylation"/>
    <property type="evidence" value="ECO:0007669"/>
    <property type="project" value="UniProtKB-KW"/>
</dbReference>
<dbReference type="InterPro" id="IPR029063">
    <property type="entry name" value="SAM-dependent_MTases_sf"/>
</dbReference>
<dbReference type="Pfam" id="PF20473">
    <property type="entry name" value="MmeI_Mtase"/>
    <property type="match status" value="1"/>
</dbReference>
<comment type="caution">
    <text evidence="10">The sequence shown here is derived from an EMBL/GenBank/DDBJ whole genome shotgun (WGS) entry which is preliminary data.</text>
</comment>
<comment type="catalytic activity">
    <reaction evidence="4">
        <text>a 2'-deoxyadenosine in DNA + S-adenosyl-L-methionine = an N(6)-methyl-2'-deoxyadenosine in DNA + S-adenosyl-L-homocysteine + H(+)</text>
        <dbReference type="Rhea" id="RHEA:15197"/>
        <dbReference type="Rhea" id="RHEA-COMP:12418"/>
        <dbReference type="Rhea" id="RHEA-COMP:12419"/>
        <dbReference type="ChEBI" id="CHEBI:15378"/>
        <dbReference type="ChEBI" id="CHEBI:57856"/>
        <dbReference type="ChEBI" id="CHEBI:59789"/>
        <dbReference type="ChEBI" id="CHEBI:90615"/>
        <dbReference type="ChEBI" id="CHEBI:90616"/>
        <dbReference type="EC" id="2.1.1.72"/>
    </reaction>
</comment>
<name>A0A840MXV6_9BRAD</name>
<evidence type="ECO:0000259" key="5">
    <source>
        <dbReference type="Pfam" id="PF20464"/>
    </source>
</evidence>
<feature type="domain" description="MmeI-like N-terminal" evidence="5">
    <location>
        <begin position="1"/>
        <end position="159"/>
    </location>
</feature>
<dbReference type="Pfam" id="PF20466">
    <property type="entry name" value="MmeI_TRD"/>
    <property type="match status" value="1"/>
</dbReference>
<feature type="domain" description="MmeI-like DNA-methyltransferase" evidence="9">
    <location>
        <begin position="329"/>
        <end position="598"/>
    </location>
</feature>
<dbReference type="EMBL" id="JACHIJ010000003">
    <property type="protein sequence ID" value="MBB5052713.1"/>
    <property type="molecule type" value="Genomic_DNA"/>
</dbReference>
<gene>
    <name evidence="10" type="ORF">HNQ36_002687</name>
</gene>
<dbReference type="AlphaFoldDB" id="A0A840MXV6"/>
<dbReference type="PANTHER" id="PTHR33841:SF1">
    <property type="entry name" value="DNA METHYLTRANSFERASE A"/>
    <property type="match status" value="1"/>
</dbReference>
<dbReference type="EC" id="2.1.1.72" evidence="1"/>
<feature type="domain" description="MmeI-like helicase spacer" evidence="6">
    <location>
        <begin position="171"/>
        <end position="248"/>
    </location>
</feature>
<proteinExistence type="predicted"/>
<dbReference type="GO" id="GO:0009007">
    <property type="term" value="F:site-specific DNA-methyltransferase (adenine-specific) activity"/>
    <property type="evidence" value="ECO:0007669"/>
    <property type="project" value="UniProtKB-EC"/>
</dbReference>
<accession>A0A840MXV6</accession>
<evidence type="ECO:0000259" key="7">
    <source>
        <dbReference type="Pfam" id="PF20466"/>
    </source>
</evidence>
<evidence type="ECO:0000256" key="1">
    <source>
        <dbReference type="ARBA" id="ARBA00011900"/>
    </source>
</evidence>
<evidence type="ECO:0000259" key="9">
    <source>
        <dbReference type="Pfam" id="PF20473"/>
    </source>
</evidence>
<dbReference type="InterPro" id="IPR046819">
    <property type="entry name" value="MmeI_hel"/>
</dbReference>
<evidence type="ECO:0000256" key="2">
    <source>
        <dbReference type="ARBA" id="ARBA00022603"/>
    </source>
</evidence>
<organism evidence="10 11">
    <name type="scientific">Afipia massiliensis</name>
    <dbReference type="NCBI Taxonomy" id="211460"/>
    <lineage>
        <taxon>Bacteria</taxon>
        <taxon>Pseudomonadati</taxon>
        <taxon>Pseudomonadota</taxon>
        <taxon>Alphaproteobacteria</taxon>
        <taxon>Hyphomicrobiales</taxon>
        <taxon>Nitrobacteraceae</taxon>
        <taxon>Afipia</taxon>
    </lineage>
</organism>
<feature type="domain" description="MmeI-like C-terminal" evidence="8">
    <location>
        <begin position="833"/>
        <end position="909"/>
    </location>
</feature>
<evidence type="ECO:0000256" key="4">
    <source>
        <dbReference type="ARBA" id="ARBA00047942"/>
    </source>
</evidence>
<reference evidence="10 11" key="1">
    <citation type="submission" date="2020-08" db="EMBL/GenBank/DDBJ databases">
        <title>Genomic Encyclopedia of Type Strains, Phase IV (KMG-IV): sequencing the most valuable type-strain genomes for metagenomic binning, comparative biology and taxonomic classification.</title>
        <authorList>
            <person name="Goeker M."/>
        </authorList>
    </citation>
    <scope>NUCLEOTIDE SEQUENCE [LARGE SCALE GENOMIC DNA]</scope>
    <source>
        <strain evidence="10 11">DSM 17498</strain>
    </source>
</reference>
<protein>
    <recommendedName>
        <fullName evidence="1">site-specific DNA-methyltransferase (adenine-specific)</fullName>
        <ecNumber evidence="1">2.1.1.72</ecNumber>
    </recommendedName>
</protein>
<evidence type="ECO:0000313" key="10">
    <source>
        <dbReference type="EMBL" id="MBB5052713.1"/>
    </source>
</evidence>
<dbReference type="Pfam" id="PF20464">
    <property type="entry name" value="MmeI_N"/>
    <property type="match status" value="1"/>
</dbReference>
<evidence type="ECO:0000256" key="3">
    <source>
        <dbReference type="ARBA" id="ARBA00022679"/>
    </source>
</evidence>
<dbReference type="InterPro" id="IPR046816">
    <property type="entry name" value="MmeI_Mtase"/>
</dbReference>
<dbReference type="Gene3D" id="3.40.50.150">
    <property type="entry name" value="Vaccinia Virus protein VP39"/>
    <property type="match status" value="1"/>
</dbReference>
<evidence type="ECO:0000259" key="8">
    <source>
        <dbReference type="Pfam" id="PF20467"/>
    </source>
</evidence>